<dbReference type="GO" id="GO:0000103">
    <property type="term" value="P:sulfate assimilation"/>
    <property type="evidence" value="ECO:0007669"/>
    <property type="project" value="TreeGrafter"/>
</dbReference>
<reference evidence="2 3" key="1">
    <citation type="submission" date="2018-02" db="EMBL/GenBank/DDBJ databases">
        <title>Corynebacterium alimpuense sp. nov., a marine obligate actinomycete isolated from sediments of Valparaiso bay, Chile.</title>
        <authorList>
            <person name="Claverias F."/>
            <person name="Gonzales-Siles L."/>
            <person name="Salva-Serra F."/>
            <person name="Inganaes E."/>
            <person name="Molin K."/>
            <person name="Cumsille A."/>
            <person name="Undabarrena A."/>
            <person name="Couve E."/>
            <person name="Moore E.R.B."/>
            <person name="Gomila M."/>
            <person name="Camara B."/>
        </authorList>
    </citation>
    <scope>NUCLEOTIDE SEQUENCE [LARGE SCALE GENOMIC DNA]</scope>
    <source>
        <strain evidence="2 3">CCUG 69366</strain>
    </source>
</reference>
<dbReference type="GO" id="GO:0009337">
    <property type="term" value="C:sulfite reductase complex (NADPH)"/>
    <property type="evidence" value="ECO:0007669"/>
    <property type="project" value="TreeGrafter"/>
</dbReference>
<dbReference type="AlphaFoldDB" id="A0A3M8K7L5"/>
<evidence type="ECO:0000313" key="2">
    <source>
        <dbReference type="EMBL" id="RNE49140.1"/>
    </source>
</evidence>
<dbReference type="OrthoDB" id="105450at2"/>
<name>A0A3M8K7L5_9CORY</name>
<dbReference type="EMBL" id="PTJO01000003">
    <property type="protein sequence ID" value="RNE49140.1"/>
    <property type="molecule type" value="Genomic_DNA"/>
</dbReference>
<dbReference type="GO" id="GO:0051536">
    <property type="term" value="F:iron-sulfur cluster binding"/>
    <property type="evidence" value="ECO:0007669"/>
    <property type="project" value="InterPro"/>
</dbReference>
<keyword evidence="3" id="KW-1185">Reference proteome</keyword>
<dbReference type="GO" id="GO:0016002">
    <property type="term" value="F:sulfite reductase activity"/>
    <property type="evidence" value="ECO:0007669"/>
    <property type="project" value="TreeGrafter"/>
</dbReference>
<sequence>MKDVAAAPLPFNVKIPAGLVPTGAWSGLADLADEHAGGLIHLNNQAGVQLFGVDDRTLATKQLESFGLEAGKSELNPARQEIGWLTQSDGSVSLGAAVQLGVLTTQLARMIDVIGAEVLLTEGHSLIIRGLDESIAEQVVRVLAPLGLIFDENSPWLRVSSCAQCQWSLSDVRRDAASAVTAGHPATKKAHFLGCEVGCGRPHSSHTEYLATGDGEYEVSER</sequence>
<feature type="domain" description="Nitrite/Sulfite reductase ferredoxin-like" evidence="1">
    <location>
        <begin position="13"/>
        <end position="57"/>
    </location>
</feature>
<protein>
    <recommendedName>
        <fullName evidence="1">Nitrite/Sulfite reductase ferredoxin-like domain-containing protein</fullName>
    </recommendedName>
</protein>
<dbReference type="SUPFAM" id="SSF55124">
    <property type="entry name" value="Nitrite/Sulfite reductase N-terminal domain-like"/>
    <property type="match status" value="2"/>
</dbReference>
<organism evidence="2 3">
    <name type="scientific">Corynebacterium alimapuense</name>
    <dbReference type="NCBI Taxonomy" id="1576874"/>
    <lineage>
        <taxon>Bacteria</taxon>
        <taxon>Bacillati</taxon>
        <taxon>Actinomycetota</taxon>
        <taxon>Actinomycetes</taxon>
        <taxon>Mycobacteriales</taxon>
        <taxon>Corynebacteriaceae</taxon>
        <taxon>Corynebacterium</taxon>
    </lineage>
</organism>
<dbReference type="Pfam" id="PF03460">
    <property type="entry name" value="NIR_SIR_ferr"/>
    <property type="match status" value="1"/>
</dbReference>
<dbReference type="InterPro" id="IPR045169">
    <property type="entry name" value="NO2/SO3_Rdtase_4Fe4S_prot"/>
</dbReference>
<dbReference type="PANTHER" id="PTHR11493:SF54">
    <property type="entry name" value="ANAEROBIC SULFITE REDUCTASE SUBUNIT C"/>
    <property type="match status" value="1"/>
</dbReference>
<dbReference type="RefSeq" id="WP_123047187.1">
    <property type="nucleotide sequence ID" value="NZ_PTJO01000003.1"/>
</dbReference>
<dbReference type="Proteomes" id="UP000266975">
    <property type="component" value="Unassembled WGS sequence"/>
</dbReference>
<dbReference type="InterPro" id="IPR005117">
    <property type="entry name" value="NiRdtase/SiRdtase_haem-b_fer"/>
</dbReference>
<dbReference type="Gene3D" id="3.90.480.10">
    <property type="entry name" value="Sulfite Reductase Hemoprotein,Domain 2"/>
    <property type="match status" value="1"/>
</dbReference>
<evidence type="ECO:0000313" key="3">
    <source>
        <dbReference type="Proteomes" id="UP000266975"/>
    </source>
</evidence>
<dbReference type="GO" id="GO:0020037">
    <property type="term" value="F:heme binding"/>
    <property type="evidence" value="ECO:0007669"/>
    <property type="project" value="InterPro"/>
</dbReference>
<proteinExistence type="predicted"/>
<dbReference type="GO" id="GO:0050311">
    <property type="term" value="F:sulfite reductase (ferredoxin) activity"/>
    <property type="evidence" value="ECO:0007669"/>
    <property type="project" value="TreeGrafter"/>
</dbReference>
<accession>A0A3M8K7L5</accession>
<evidence type="ECO:0000259" key="1">
    <source>
        <dbReference type="Pfam" id="PF03460"/>
    </source>
</evidence>
<comment type="caution">
    <text evidence="2">The sequence shown here is derived from an EMBL/GenBank/DDBJ whole genome shotgun (WGS) entry which is preliminary data.</text>
</comment>
<dbReference type="InterPro" id="IPR036136">
    <property type="entry name" value="Nit/Sulf_reduc_fer-like_dom_sf"/>
</dbReference>
<gene>
    <name evidence="2" type="ORF">C5L39_01760</name>
</gene>
<dbReference type="PANTHER" id="PTHR11493">
    <property type="entry name" value="SULFITE REDUCTASE [NADPH] SUBUNIT BETA-RELATED"/>
    <property type="match status" value="1"/>
</dbReference>